<reference evidence="2" key="1">
    <citation type="journal article" date="2020" name="Stud. Mycol.">
        <title>101 Dothideomycetes genomes: a test case for predicting lifestyles and emergence of pathogens.</title>
        <authorList>
            <person name="Haridas S."/>
            <person name="Albert R."/>
            <person name="Binder M."/>
            <person name="Bloem J."/>
            <person name="Labutti K."/>
            <person name="Salamov A."/>
            <person name="Andreopoulos B."/>
            <person name="Baker S."/>
            <person name="Barry K."/>
            <person name="Bills G."/>
            <person name="Bluhm B."/>
            <person name="Cannon C."/>
            <person name="Castanera R."/>
            <person name="Culley D."/>
            <person name="Daum C."/>
            <person name="Ezra D."/>
            <person name="Gonzalez J."/>
            <person name="Henrissat B."/>
            <person name="Kuo A."/>
            <person name="Liang C."/>
            <person name="Lipzen A."/>
            <person name="Lutzoni F."/>
            <person name="Magnuson J."/>
            <person name="Mondo S."/>
            <person name="Nolan M."/>
            <person name="Ohm R."/>
            <person name="Pangilinan J."/>
            <person name="Park H.-J."/>
            <person name="Ramirez L."/>
            <person name="Alfaro M."/>
            <person name="Sun H."/>
            <person name="Tritt A."/>
            <person name="Yoshinaga Y."/>
            <person name="Zwiers L.-H."/>
            <person name="Turgeon B."/>
            <person name="Goodwin S."/>
            <person name="Spatafora J."/>
            <person name="Crous P."/>
            <person name="Grigoriev I."/>
        </authorList>
    </citation>
    <scope>NUCLEOTIDE SEQUENCE</scope>
    <source>
        <strain evidence="2">CBS 260.36</strain>
    </source>
</reference>
<dbReference type="InterPro" id="IPR036397">
    <property type="entry name" value="RNaseH_sf"/>
</dbReference>
<proteinExistence type="predicted"/>
<dbReference type="InterPro" id="IPR040151">
    <property type="entry name" value="Gfd2/YDR514C-like"/>
</dbReference>
<dbReference type="AlphaFoldDB" id="A0A9P4ISW8"/>
<dbReference type="PANTHER" id="PTHR28083">
    <property type="entry name" value="GOOD FOR FULL DBP5 ACTIVITY PROTEIN 2"/>
    <property type="match status" value="1"/>
</dbReference>
<comment type="caution">
    <text evidence="2">The sequence shown here is derived from an EMBL/GenBank/DDBJ whole genome shotgun (WGS) entry which is preliminary data.</text>
</comment>
<evidence type="ECO:0000313" key="2">
    <source>
        <dbReference type="EMBL" id="KAF2149407.1"/>
    </source>
</evidence>
<dbReference type="OrthoDB" id="5953249at2759"/>
<protein>
    <recommendedName>
        <fullName evidence="1">Gfd2/YDR514C-like C-terminal domain-containing protein</fullName>
    </recommendedName>
</protein>
<sequence>MSVQQLATLQPFFGLPRGQEEALDLSTWKPLLKVEEVQSTSLSTTLDPVFICIDIEAYERDQSIITEIGVATLDTRDVRHIHPSTGAESWLSKIRSMHVIIDEHKQYINTRYVKGCPDKFHFGTSRYLTLSDTQALLQRAIQVPDILSNDNAEEQRKVMLVAHSLRGDRKYMTAIGVDLSAAKNIIMDVDTQRLCSSKKQPARLSRLLDQLEIKYNDLHNAGNDAAYTMQALVKMVFLDAFDPVRMQDIQSMLKNKPVRLHRYQINKKARKEALEKKVAGKVGSATEAQGLV</sequence>
<dbReference type="GO" id="GO:0005634">
    <property type="term" value="C:nucleus"/>
    <property type="evidence" value="ECO:0007669"/>
    <property type="project" value="TreeGrafter"/>
</dbReference>
<dbReference type="InterPro" id="IPR012337">
    <property type="entry name" value="RNaseH-like_sf"/>
</dbReference>
<dbReference type="EMBL" id="ML996091">
    <property type="protein sequence ID" value="KAF2149407.1"/>
    <property type="molecule type" value="Genomic_DNA"/>
</dbReference>
<evidence type="ECO:0000313" key="3">
    <source>
        <dbReference type="Proteomes" id="UP000799439"/>
    </source>
</evidence>
<name>A0A9P4ISW8_9PEZI</name>
<gene>
    <name evidence="2" type="ORF">K461DRAFT_296878</name>
</gene>
<evidence type="ECO:0000259" key="1">
    <source>
        <dbReference type="Pfam" id="PF21762"/>
    </source>
</evidence>
<dbReference type="Proteomes" id="UP000799439">
    <property type="component" value="Unassembled WGS sequence"/>
</dbReference>
<accession>A0A9P4ISW8</accession>
<dbReference type="GO" id="GO:0003676">
    <property type="term" value="F:nucleic acid binding"/>
    <property type="evidence" value="ECO:0007669"/>
    <property type="project" value="InterPro"/>
</dbReference>
<dbReference type="PANTHER" id="PTHR28083:SF1">
    <property type="entry name" value="GOOD FOR FULL DBP5 ACTIVITY PROTEIN 2"/>
    <property type="match status" value="1"/>
</dbReference>
<dbReference type="InterPro" id="IPR048519">
    <property type="entry name" value="Gfd2/YDR514C-like_C"/>
</dbReference>
<keyword evidence="3" id="KW-1185">Reference proteome</keyword>
<dbReference type="Pfam" id="PF21762">
    <property type="entry name" value="DEDDh_C"/>
    <property type="match status" value="1"/>
</dbReference>
<dbReference type="Gene3D" id="3.30.420.10">
    <property type="entry name" value="Ribonuclease H-like superfamily/Ribonuclease H"/>
    <property type="match status" value="1"/>
</dbReference>
<feature type="domain" description="Gfd2/YDR514C-like C-terminal" evidence="1">
    <location>
        <begin position="49"/>
        <end position="235"/>
    </location>
</feature>
<organism evidence="2 3">
    <name type="scientific">Myriangium duriaei CBS 260.36</name>
    <dbReference type="NCBI Taxonomy" id="1168546"/>
    <lineage>
        <taxon>Eukaryota</taxon>
        <taxon>Fungi</taxon>
        <taxon>Dikarya</taxon>
        <taxon>Ascomycota</taxon>
        <taxon>Pezizomycotina</taxon>
        <taxon>Dothideomycetes</taxon>
        <taxon>Dothideomycetidae</taxon>
        <taxon>Myriangiales</taxon>
        <taxon>Myriangiaceae</taxon>
        <taxon>Myriangium</taxon>
    </lineage>
</organism>
<dbReference type="SUPFAM" id="SSF53098">
    <property type="entry name" value="Ribonuclease H-like"/>
    <property type="match status" value="1"/>
</dbReference>